<sequence length="181" mass="21217">MHKYKRMGIWFSMLAAFLTGILFMNLAGDTYLGKSMVSLQKIMYSGREEMTGKSGYLYYLLKIRGKEYLFLGLLGQAFGGMAWIILFGNWFCLTEGILLTSGFIQQQMSGSWILVLAQMPHMILYGLVYTMLLRSYMVQENEKRTIFFRNWLMNVPVILLGILTEYYVNPWCLKWLYHMIK</sequence>
<dbReference type="Proteomes" id="UP001652338">
    <property type="component" value="Unassembled WGS sequence"/>
</dbReference>
<reference evidence="2 3" key="1">
    <citation type="journal article" date="2021" name="ISME Commun">
        <title>Automated analysis of genomic sequences facilitates high-throughput and comprehensive description of bacteria.</title>
        <authorList>
            <person name="Hitch T.C.A."/>
        </authorList>
    </citation>
    <scope>NUCLEOTIDE SEQUENCE [LARGE SCALE GENOMIC DNA]</scope>
    <source>
        <strain evidence="2 3">Sanger_29</strain>
    </source>
</reference>
<name>A0ABT2SNZ7_9FIRM</name>
<feature type="transmembrane region" description="Helical" evidence="1">
    <location>
        <begin position="112"/>
        <end position="131"/>
    </location>
</feature>
<organism evidence="2 3">
    <name type="scientific">Muricoprocola aceti</name>
    <dbReference type="NCBI Taxonomy" id="2981772"/>
    <lineage>
        <taxon>Bacteria</taxon>
        <taxon>Bacillati</taxon>
        <taxon>Bacillota</taxon>
        <taxon>Clostridia</taxon>
        <taxon>Lachnospirales</taxon>
        <taxon>Lachnospiraceae</taxon>
        <taxon>Muricoprocola</taxon>
    </lineage>
</organism>
<keyword evidence="1" id="KW-0812">Transmembrane</keyword>
<feature type="transmembrane region" description="Helical" evidence="1">
    <location>
        <begin position="68"/>
        <end position="91"/>
    </location>
</feature>
<keyword evidence="1" id="KW-0472">Membrane</keyword>
<evidence type="ECO:0000313" key="2">
    <source>
        <dbReference type="EMBL" id="MCU6726237.1"/>
    </source>
</evidence>
<accession>A0ABT2SNZ7</accession>
<evidence type="ECO:0000256" key="1">
    <source>
        <dbReference type="SAM" id="Phobius"/>
    </source>
</evidence>
<dbReference type="RefSeq" id="WP_262655500.1">
    <property type="nucleotide sequence ID" value="NZ_JAOQKE010000020.1"/>
</dbReference>
<evidence type="ECO:0008006" key="4">
    <source>
        <dbReference type="Google" id="ProtNLM"/>
    </source>
</evidence>
<gene>
    <name evidence="2" type="ORF">OCV47_12950</name>
</gene>
<proteinExistence type="predicted"/>
<dbReference type="EMBL" id="JAOQKE010000020">
    <property type="protein sequence ID" value="MCU6726237.1"/>
    <property type="molecule type" value="Genomic_DNA"/>
</dbReference>
<keyword evidence="3" id="KW-1185">Reference proteome</keyword>
<protein>
    <recommendedName>
        <fullName evidence="4">Stage II sporulation protein M</fullName>
    </recommendedName>
</protein>
<comment type="caution">
    <text evidence="2">The sequence shown here is derived from an EMBL/GenBank/DDBJ whole genome shotgun (WGS) entry which is preliminary data.</text>
</comment>
<evidence type="ECO:0000313" key="3">
    <source>
        <dbReference type="Proteomes" id="UP001652338"/>
    </source>
</evidence>
<feature type="transmembrane region" description="Helical" evidence="1">
    <location>
        <begin position="151"/>
        <end position="168"/>
    </location>
</feature>
<keyword evidence="1" id="KW-1133">Transmembrane helix</keyword>
<feature type="transmembrane region" description="Helical" evidence="1">
    <location>
        <begin position="7"/>
        <end position="27"/>
    </location>
</feature>